<dbReference type="WBParaSite" id="PDA_v2.g16888.t1">
    <property type="protein sequence ID" value="PDA_v2.g16888.t1"/>
    <property type="gene ID" value="PDA_v2.g16888"/>
</dbReference>
<dbReference type="AlphaFoldDB" id="A0A914PLX0"/>
<dbReference type="Proteomes" id="UP000887578">
    <property type="component" value="Unplaced"/>
</dbReference>
<protein>
    <submittedName>
        <fullName evidence="2">Uncharacterized protein</fullName>
    </submittedName>
</protein>
<proteinExistence type="predicted"/>
<evidence type="ECO:0000313" key="1">
    <source>
        <dbReference type="Proteomes" id="UP000887578"/>
    </source>
</evidence>
<name>A0A914PLX0_9BILA</name>
<sequence length="300" mass="34944">MDSSAVVSTPVFYGKCVWPDGPTKKQNWPFKESLIYYISKNPSSAKVYQKMIQSCKYSFEKNPVLVVSRLRACKDNVNSRICSNTFDECKKNKRKCCVKIDIAKVSSKIWIMNKLNVKYGPKNFTSVLCSKLYRCEINHLQIWDKVIMFDDLQLLTSSAKEIMFWRNSITYNDGKLVMLDKIIESSSNGTKFYFEFDNDDSTVNSLVKNIMKLKNLEKIEGFNLANLPESLSIEDISAFFKKYKHAIVAFFFNENISVEYKNQLDFLIDEIIESEFPNHIIQYDGQDIEKCKIMYSRFVV</sequence>
<evidence type="ECO:0000313" key="2">
    <source>
        <dbReference type="WBParaSite" id="PDA_v2.g16888.t1"/>
    </source>
</evidence>
<accession>A0A914PLX0</accession>
<reference evidence="2" key="1">
    <citation type="submission" date="2022-11" db="UniProtKB">
        <authorList>
            <consortium name="WormBaseParasite"/>
        </authorList>
    </citation>
    <scope>IDENTIFICATION</scope>
</reference>
<keyword evidence="1" id="KW-1185">Reference proteome</keyword>
<organism evidence="1 2">
    <name type="scientific">Panagrolaimus davidi</name>
    <dbReference type="NCBI Taxonomy" id="227884"/>
    <lineage>
        <taxon>Eukaryota</taxon>
        <taxon>Metazoa</taxon>
        <taxon>Ecdysozoa</taxon>
        <taxon>Nematoda</taxon>
        <taxon>Chromadorea</taxon>
        <taxon>Rhabditida</taxon>
        <taxon>Tylenchina</taxon>
        <taxon>Panagrolaimomorpha</taxon>
        <taxon>Panagrolaimoidea</taxon>
        <taxon>Panagrolaimidae</taxon>
        <taxon>Panagrolaimus</taxon>
    </lineage>
</organism>